<sequence length="99" mass="11021">MLIVCAFWLVLMCVRLCLCLFSTEIFSATGGGQNDDDYDNAGEEGEREFHQLRDFPSALCDLYCPPPALLAQLSPRASFFPGYPSHALDQGFFPLAHDE</sequence>
<organism evidence="2 3">
    <name type="scientific">Steinernema carpocapsae</name>
    <name type="common">Entomopathogenic nematode</name>
    <dbReference type="NCBI Taxonomy" id="34508"/>
    <lineage>
        <taxon>Eukaryota</taxon>
        <taxon>Metazoa</taxon>
        <taxon>Ecdysozoa</taxon>
        <taxon>Nematoda</taxon>
        <taxon>Chromadorea</taxon>
        <taxon>Rhabditida</taxon>
        <taxon>Tylenchina</taxon>
        <taxon>Panagrolaimomorpha</taxon>
        <taxon>Strongyloidoidea</taxon>
        <taxon>Steinernematidae</taxon>
        <taxon>Steinernema</taxon>
    </lineage>
</organism>
<comment type="caution">
    <text evidence="2">The sequence shown here is derived from an EMBL/GenBank/DDBJ whole genome shotgun (WGS) entry which is preliminary data.</text>
</comment>
<feature type="chain" id="PRO_5020832328" description="Secreted protein" evidence="1">
    <location>
        <begin position="20"/>
        <end position="99"/>
    </location>
</feature>
<keyword evidence="1" id="KW-0732">Signal</keyword>
<accession>A0A4U8UWS4</accession>
<name>A0A4U8UWS4_STECR</name>
<gene>
    <name evidence="2" type="ORF">L596_004755</name>
</gene>
<protein>
    <recommendedName>
        <fullName evidence="4">Secreted protein</fullName>
    </recommendedName>
</protein>
<feature type="signal peptide" evidence="1">
    <location>
        <begin position="1"/>
        <end position="19"/>
    </location>
</feature>
<proteinExistence type="predicted"/>
<evidence type="ECO:0000313" key="3">
    <source>
        <dbReference type="Proteomes" id="UP000298663"/>
    </source>
</evidence>
<evidence type="ECO:0000256" key="1">
    <source>
        <dbReference type="SAM" id="SignalP"/>
    </source>
</evidence>
<evidence type="ECO:0000313" key="2">
    <source>
        <dbReference type="EMBL" id="TMS37920.1"/>
    </source>
</evidence>
<reference evidence="2 3" key="1">
    <citation type="journal article" date="2015" name="Genome Biol.">
        <title>Comparative genomics of Steinernema reveals deeply conserved gene regulatory networks.</title>
        <authorList>
            <person name="Dillman A.R."/>
            <person name="Macchietto M."/>
            <person name="Porter C.F."/>
            <person name="Rogers A."/>
            <person name="Williams B."/>
            <person name="Antoshechkin I."/>
            <person name="Lee M.M."/>
            <person name="Goodwin Z."/>
            <person name="Lu X."/>
            <person name="Lewis E.E."/>
            <person name="Goodrich-Blair H."/>
            <person name="Stock S.P."/>
            <person name="Adams B.J."/>
            <person name="Sternberg P.W."/>
            <person name="Mortazavi A."/>
        </authorList>
    </citation>
    <scope>NUCLEOTIDE SEQUENCE [LARGE SCALE GENOMIC DNA]</scope>
    <source>
        <strain evidence="2 3">ALL</strain>
    </source>
</reference>
<evidence type="ECO:0008006" key="4">
    <source>
        <dbReference type="Google" id="ProtNLM"/>
    </source>
</evidence>
<dbReference type="EMBL" id="AZBU02000001">
    <property type="protein sequence ID" value="TMS37920.1"/>
    <property type="molecule type" value="Genomic_DNA"/>
</dbReference>
<keyword evidence="3" id="KW-1185">Reference proteome</keyword>
<dbReference type="Proteomes" id="UP000298663">
    <property type="component" value="Unassembled WGS sequence"/>
</dbReference>
<reference evidence="2 3" key="2">
    <citation type="journal article" date="2019" name="G3 (Bethesda)">
        <title>Hybrid Assembly of the Genome of the Entomopathogenic Nematode Steinernema carpocapsae Identifies the X-Chromosome.</title>
        <authorList>
            <person name="Serra L."/>
            <person name="Macchietto M."/>
            <person name="Macias-Munoz A."/>
            <person name="McGill C.J."/>
            <person name="Rodriguez I.M."/>
            <person name="Rodriguez B."/>
            <person name="Murad R."/>
            <person name="Mortazavi A."/>
        </authorList>
    </citation>
    <scope>NUCLEOTIDE SEQUENCE [LARGE SCALE GENOMIC DNA]</scope>
    <source>
        <strain evidence="2 3">ALL</strain>
    </source>
</reference>
<dbReference type="AlphaFoldDB" id="A0A4U8UWS4"/>